<dbReference type="Pfam" id="PF10264">
    <property type="entry name" value="WHD_Storkhead"/>
    <property type="match status" value="1"/>
</dbReference>
<evidence type="ECO:0000313" key="4">
    <source>
        <dbReference type="Proteomes" id="UP000054826"/>
    </source>
</evidence>
<dbReference type="Proteomes" id="UP000054826">
    <property type="component" value="Unassembled WGS sequence"/>
</dbReference>
<dbReference type="AlphaFoldDB" id="A0A0V1K4W2"/>
<evidence type="ECO:0000256" key="1">
    <source>
        <dbReference type="SAM" id="MobiDB-lite"/>
    </source>
</evidence>
<name>A0A0V1K4W2_TRIPS</name>
<dbReference type="PANTHER" id="PTHR22437:SF0">
    <property type="entry name" value="FI21431P1"/>
    <property type="match status" value="1"/>
</dbReference>
<feature type="region of interest" description="Disordered" evidence="1">
    <location>
        <begin position="684"/>
        <end position="728"/>
    </location>
</feature>
<dbReference type="GO" id="GO:0006357">
    <property type="term" value="P:regulation of transcription by RNA polymerase II"/>
    <property type="evidence" value="ECO:0007669"/>
    <property type="project" value="InterPro"/>
</dbReference>
<dbReference type="PANTHER" id="PTHR22437">
    <property type="entry name" value="WINGED HELIX DOMAIN-CONTAINING PROTEIN"/>
    <property type="match status" value="1"/>
</dbReference>
<dbReference type="InterPro" id="IPR040126">
    <property type="entry name" value="STOX1/2"/>
</dbReference>
<evidence type="ECO:0000313" key="3">
    <source>
        <dbReference type="EMBL" id="KRZ42235.1"/>
    </source>
</evidence>
<sequence>MFMHCTNNSISFYIGRTSIIKFWRPIFGNAATTVDKMAGLPENTGRQVPVAASCLAIVLGRCGAGDVVGHRMLNRRSRRQSSALRNGAAMKPENGYRIFLDFVDTNRSAFGWNPTLVASLDGLDFVGFVRPGTLFVSAEAPCLENLRNAWARRILKPPSGFVIKSFGEAEEASKAYGPLAAQVPLVGVGQFVPSSKAVEYCSGINFDHFQQVFNSGHIVFAGDVNGIEMHEVPQTQFIPLSDVLCTVISALNRIGQPATIQSIMEALRQQYVGMTIPKEDMIYAAIGGLMAQGRLYCMGNHYFISTPFVQLTNPAFCMGSNPYFWNAEDTNVISAGHYSRKIPRTLRTTETCSKECQTGNSIVAGPAYRPPVHKAAISQTNQNAAGQCHRVQTVTTKQKPINTKQNAGEKTTSLWKRLFGRSKEKKFASSCSHQADSGRQNEFTSSTSNRITTPVDNVAVGDWVPDLQYVRALSSDPYNQMWANRLKKQARGGAHEAWKNRHSIWMDCEMAVCRRQRADHRFASHRYSTRFEQEPPPFDGFGRSSKGHIRRRLNRFISSSSECLFNSGHANNPYCRQMAQDFTRHNPLHRTKQLNLHNISAELQLNNGGGDAKVAKETFDDDDDDGDCNVDAKRATVDCNQATLGGSPALLLLGNNSMLKACQLMMMSKDEDGDFKNVDQNAEHRDSALSVSPVITDASSSDTKFSSWSGSDSRHEPLTVTENPSNNKCLLSSQVKNKADHTYMNDTGRLECTLASHTYENLSFALNKLDQLREEQQQKQQPQLTCNDSDTAESESGNVPPLSTDHQRSVSPSEQLADMLNDFEIVKKEVKVSPAYISAV</sequence>
<gene>
    <name evidence="3" type="primary">STOX1</name>
    <name evidence="3" type="ORF">T4C_469</name>
</gene>
<feature type="domain" description="Winged helix Storkhead-box1" evidence="2">
    <location>
        <begin position="229"/>
        <end position="307"/>
    </location>
</feature>
<dbReference type="GO" id="GO:0005737">
    <property type="term" value="C:cytoplasm"/>
    <property type="evidence" value="ECO:0007669"/>
    <property type="project" value="TreeGrafter"/>
</dbReference>
<dbReference type="InterPro" id="IPR019391">
    <property type="entry name" value="Storkhead-box_WHD"/>
</dbReference>
<accession>A0A0V1K4W2</accession>
<dbReference type="EMBL" id="JYDV01000015">
    <property type="protein sequence ID" value="KRZ42235.1"/>
    <property type="molecule type" value="Genomic_DNA"/>
</dbReference>
<feature type="compositionally biased region" description="Polar residues" evidence="1">
    <location>
        <begin position="697"/>
        <end position="711"/>
    </location>
</feature>
<dbReference type="GO" id="GO:0005634">
    <property type="term" value="C:nucleus"/>
    <property type="evidence" value="ECO:0007669"/>
    <property type="project" value="TreeGrafter"/>
</dbReference>
<organism evidence="3 4">
    <name type="scientific">Trichinella pseudospiralis</name>
    <name type="common">Parasitic roundworm</name>
    <dbReference type="NCBI Taxonomy" id="6337"/>
    <lineage>
        <taxon>Eukaryota</taxon>
        <taxon>Metazoa</taxon>
        <taxon>Ecdysozoa</taxon>
        <taxon>Nematoda</taxon>
        <taxon>Enoplea</taxon>
        <taxon>Dorylaimia</taxon>
        <taxon>Trichinellida</taxon>
        <taxon>Trichinellidae</taxon>
        <taxon>Trichinella</taxon>
    </lineage>
</organism>
<protein>
    <submittedName>
        <fullName evidence="3">Storkhead-box protein 1</fullName>
    </submittedName>
</protein>
<dbReference type="GO" id="GO:0000977">
    <property type="term" value="F:RNA polymerase II transcription regulatory region sequence-specific DNA binding"/>
    <property type="evidence" value="ECO:0007669"/>
    <property type="project" value="TreeGrafter"/>
</dbReference>
<reference evidence="3 4" key="1">
    <citation type="submission" date="2015-01" db="EMBL/GenBank/DDBJ databases">
        <title>Evolution of Trichinella species and genotypes.</title>
        <authorList>
            <person name="Korhonen P.K."/>
            <person name="Edoardo P."/>
            <person name="Giuseppe L.R."/>
            <person name="Gasser R.B."/>
        </authorList>
    </citation>
    <scope>NUCLEOTIDE SEQUENCE [LARGE SCALE GENOMIC DNA]</scope>
    <source>
        <strain evidence="3">ISS176</strain>
    </source>
</reference>
<feature type="region of interest" description="Disordered" evidence="1">
    <location>
        <begin position="774"/>
        <end position="813"/>
    </location>
</feature>
<evidence type="ECO:0000259" key="2">
    <source>
        <dbReference type="Pfam" id="PF10264"/>
    </source>
</evidence>
<feature type="region of interest" description="Disordered" evidence="1">
    <location>
        <begin position="429"/>
        <end position="449"/>
    </location>
</feature>
<proteinExistence type="predicted"/>
<feature type="compositionally biased region" description="Polar residues" evidence="1">
    <location>
        <begin position="785"/>
        <end position="797"/>
    </location>
</feature>
<comment type="caution">
    <text evidence="3">The sequence shown here is derived from an EMBL/GenBank/DDBJ whole genome shotgun (WGS) entry which is preliminary data.</text>
</comment>